<evidence type="ECO:0000256" key="1">
    <source>
        <dbReference type="ARBA" id="ARBA00023122"/>
    </source>
</evidence>
<sequence>MKLVKDVMVTDNITISPFAKVREALSMMKQHGVKSLIVERQNEHDAWGLITYTNVLKAVISEDGDIDLLNVYDICAKPVISVGENLALRHAARLMTEHRVKRLLVLADNDLKGFVVMDDIMQALLDTID</sequence>
<dbReference type="InterPro" id="IPR000644">
    <property type="entry name" value="CBS_dom"/>
</dbReference>
<feature type="domain" description="CBS" evidence="3">
    <location>
        <begin position="8"/>
        <end position="66"/>
    </location>
</feature>
<gene>
    <name evidence="4" type="ORF">SAMN05216429_102174</name>
</gene>
<dbReference type="AlphaFoldDB" id="A0A1I3QWX6"/>
<dbReference type="InterPro" id="IPR046342">
    <property type="entry name" value="CBS_dom_sf"/>
</dbReference>
<dbReference type="RefSeq" id="WP_091701388.1">
    <property type="nucleotide sequence ID" value="NZ_BMYN01000002.1"/>
</dbReference>
<dbReference type="PANTHER" id="PTHR43080">
    <property type="entry name" value="CBS DOMAIN-CONTAINING PROTEIN CBSX3, MITOCHONDRIAL"/>
    <property type="match status" value="1"/>
</dbReference>
<evidence type="ECO:0000313" key="5">
    <source>
        <dbReference type="Proteomes" id="UP000199445"/>
    </source>
</evidence>
<proteinExistence type="predicted"/>
<reference evidence="4 5" key="1">
    <citation type="submission" date="2016-10" db="EMBL/GenBank/DDBJ databases">
        <authorList>
            <person name="de Groot N.N."/>
        </authorList>
    </citation>
    <scope>NUCLEOTIDE SEQUENCE [LARGE SCALE GENOMIC DNA]</scope>
    <source>
        <strain evidence="4 5">IBRC-M 10445</strain>
    </source>
</reference>
<dbReference type="Gene3D" id="3.10.580.10">
    <property type="entry name" value="CBS-domain"/>
    <property type="match status" value="1"/>
</dbReference>
<keyword evidence="5" id="KW-1185">Reference proteome</keyword>
<evidence type="ECO:0000313" key="4">
    <source>
        <dbReference type="EMBL" id="SFJ38684.1"/>
    </source>
</evidence>
<dbReference type="SUPFAM" id="SSF54631">
    <property type="entry name" value="CBS-domain pair"/>
    <property type="match status" value="1"/>
</dbReference>
<dbReference type="InterPro" id="IPR051257">
    <property type="entry name" value="Diverse_CBS-Domain"/>
</dbReference>
<name>A0A1I3QWX6_9GAMM</name>
<dbReference type="SMART" id="SM00116">
    <property type="entry name" value="CBS"/>
    <property type="match status" value="2"/>
</dbReference>
<feature type="domain" description="CBS" evidence="3">
    <location>
        <begin position="75"/>
        <end position="129"/>
    </location>
</feature>
<dbReference type="CDD" id="cd04630">
    <property type="entry name" value="CBS_pair_bac"/>
    <property type="match status" value="1"/>
</dbReference>
<dbReference type="OrthoDB" id="9771532at2"/>
<dbReference type="Pfam" id="PF00571">
    <property type="entry name" value="CBS"/>
    <property type="match status" value="2"/>
</dbReference>
<organism evidence="4 5">
    <name type="scientific">Marinobacter persicus</name>
    <dbReference type="NCBI Taxonomy" id="930118"/>
    <lineage>
        <taxon>Bacteria</taxon>
        <taxon>Pseudomonadati</taxon>
        <taxon>Pseudomonadota</taxon>
        <taxon>Gammaproteobacteria</taxon>
        <taxon>Pseudomonadales</taxon>
        <taxon>Marinobacteraceae</taxon>
        <taxon>Marinobacter</taxon>
    </lineage>
</organism>
<evidence type="ECO:0000259" key="3">
    <source>
        <dbReference type="PROSITE" id="PS51371"/>
    </source>
</evidence>
<protein>
    <submittedName>
        <fullName evidence="4">CBS domain-containing protein</fullName>
    </submittedName>
</protein>
<dbReference type="Proteomes" id="UP000199445">
    <property type="component" value="Unassembled WGS sequence"/>
</dbReference>
<dbReference type="EMBL" id="FOSC01000002">
    <property type="protein sequence ID" value="SFJ38684.1"/>
    <property type="molecule type" value="Genomic_DNA"/>
</dbReference>
<keyword evidence="1 2" id="KW-0129">CBS domain</keyword>
<evidence type="ECO:0000256" key="2">
    <source>
        <dbReference type="PROSITE-ProRule" id="PRU00703"/>
    </source>
</evidence>
<accession>A0A1I3QWX6</accession>
<dbReference type="PANTHER" id="PTHR43080:SF2">
    <property type="entry name" value="CBS DOMAIN-CONTAINING PROTEIN"/>
    <property type="match status" value="1"/>
</dbReference>
<dbReference type="PROSITE" id="PS51371">
    <property type="entry name" value="CBS"/>
    <property type="match status" value="2"/>
</dbReference>